<keyword evidence="4 6" id="KW-1133">Transmembrane helix</keyword>
<feature type="transmembrane region" description="Helical" evidence="6">
    <location>
        <begin position="218"/>
        <end position="234"/>
    </location>
</feature>
<evidence type="ECO:0000259" key="7">
    <source>
        <dbReference type="Pfam" id="PF03772"/>
    </source>
</evidence>
<evidence type="ECO:0000256" key="5">
    <source>
        <dbReference type="ARBA" id="ARBA00023136"/>
    </source>
</evidence>
<evidence type="ECO:0000313" key="9">
    <source>
        <dbReference type="Proteomes" id="UP000177042"/>
    </source>
</evidence>
<sequence>MYQVLSIKSIIHNTSPIILAVVLYLLLYLLRLEQGGWEPKLDLFKTQRQILDQKLGQILPSPQAEILSGILLGQNKDLPANIKLALRDTSTLHIVVASGQNLSLVAGFALGFSGLLKRKNALILSLMVVIWYVLLTGLQVPIIRAAIMFTLASIAQFFGRQKEGIWILIVTGGLMILVNPLWISDLSFQLSFMATFGVTVVAPILLRYLKSVPLLSQDLAVTLGAQLMVTPIIAQNFHQFSIVGLVTNLLILWTVPFIMILGAVTLIFSFLSLFLVQIVGFSASALLAYFVYIVKFFASMPFAWEYVGEQSWLVWVGYYLVLAGILMAISTRHCDPDIYREKQSSLETGQARLPR</sequence>
<keyword evidence="2" id="KW-1003">Cell membrane</keyword>
<evidence type="ECO:0000256" key="6">
    <source>
        <dbReference type="SAM" id="Phobius"/>
    </source>
</evidence>
<dbReference type="AlphaFoldDB" id="A0A1F5JAH7"/>
<dbReference type="EMBL" id="MFCX01000023">
    <property type="protein sequence ID" value="OGE25592.1"/>
    <property type="molecule type" value="Genomic_DNA"/>
</dbReference>
<dbReference type="PANTHER" id="PTHR30619:SF1">
    <property type="entry name" value="RECOMBINATION PROTEIN 2"/>
    <property type="match status" value="1"/>
</dbReference>
<dbReference type="Pfam" id="PF03772">
    <property type="entry name" value="Competence"/>
    <property type="match status" value="1"/>
</dbReference>
<feature type="transmembrane region" description="Helical" evidence="6">
    <location>
        <begin position="164"/>
        <end position="182"/>
    </location>
</feature>
<feature type="transmembrane region" description="Helical" evidence="6">
    <location>
        <begin position="188"/>
        <end position="206"/>
    </location>
</feature>
<protein>
    <recommendedName>
        <fullName evidence="7">ComEC/Rec2-related protein domain-containing protein</fullName>
    </recommendedName>
</protein>
<dbReference type="GO" id="GO:0005886">
    <property type="term" value="C:plasma membrane"/>
    <property type="evidence" value="ECO:0007669"/>
    <property type="project" value="UniProtKB-SubCell"/>
</dbReference>
<evidence type="ECO:0000256" key="2">
    <source>
        <dbReference type="ARBA" id="ARBA00022475"/>
    </source>
</evidence>
<dbReference type="NCBIfam" id="TIGR00360">
    <property type="entry name" value="ComEC_N-term"/>
    <property type="match status" value="1"/>
</dbReference>
<feature type="transmembrane region" description="Helical" evidence="6">
    <location>
        <begin position="240"/>
        <end position="263"/>
    </location>
</feature>
<feature type="transmembrane region" description="Helical" evidence="6">
    <location>
        <begin position="312"/>
        <end position="330"/>
    </location>
</feature>
<feature type="domain" description="ComEC/Rec2-related protein" evidence="7">
    <location>
        <begin position="70"/>
        <end position="330"/>
    </location>
</feature>
<dbReference type="Proteomes" id="UP000177042">
    <property type="component" value="Unassembled WGS sequence"/>
</dbReference>
<feature type="transmembrane region" description="Helical" evidence="6">
    <location>
        <begin position="270"/>
        <end position="292"/>
    </location>
</feature>
<comment type="caution">
    <text evidence="8">The sequence shown here is derived from an EMBL/GenBank/DDBJ whole genome shotgun (WGS) entry which is preliminary data.</text>
</comment>
<feature type="transmembrane region" description="Helical" evidence="6">
    <location>
        <begin position="122"/>
        <end position="143"/>
    </location>
</feature>
<keyword evidence="3 6" id="KW-0812">Transmembrane</keyword>
<accession>A0A1F5JAH7</accession>
<feature type="transmembrane region" description="Helical" evidence="6">
    <location>
        <begin position="92"/>
        <end position="116"/>
    </location>
</feature>
<evidence type="ECO:0000256" key="1">
    <source>
        <dbReference type="ARBA" id="ARBA00004651"/>
    </source>
</evidence>
<name>A0A1F5JAH7_9BACT</name>
<keyword evidence="5 6" id="KW-0472">Membrane</keyword>
<evidence type="ECO:0000256" key="4">
    <source>
        <dbReference type="ARBA" id="ARBA00022989"/>
    </source>
</evidence>
<evidence type="ECO:0000313" key="8">
    <source>
        <dbReference type="EMBL" id="OGE25592.1"/>
    </source>
</evidence>
<feature type="transmembrane region" description="Helical" evidence="6">
    <location>
        <begin position="12"/>
        <end position="30"/>
    </location>
</feature>
<organism evidence="8 9">
    <name type="scientific">Candidatus Daviesbacteria bacterium RIFCSPHIGHO2_02_FULL_39_12</name>
    <dbReference type="NCBI Taxonomy" id="1797770"/>
    <lineage>
        <taxon>Bacteria</taxon>
        <taxon>Candidatus Daviesiibacteriota</taxon>
    </lineage>
</organism>
<dbReference type="InterPro" id="IPR052159">
    <property type="entry name" value="Competence_DNA_uptake"/>
</dbReference>
<gene>
    <name evidence="8" type="ORF">A3C26_03535</name>
</gene>
<comment type="subcellular location">
    <subcellularLocation>
        <location evidence="1">Cell membrane</location>
        <topology evidence="1">Multi-pass membrane protein</topology>
    </subcellularLocation>
</comment>
<evidence type="ECO:0000256" key="3">
    <source>
        <dbReference type="ARBA" id="ARBA00022692"/>
    </source>
</evidence>
<proteinExistence type="predicted"/>
<dbReference type="InterPro" id="IPR004477">
    <property type="entry name" value="ComEC_N"/>
</dbReference>
<reference evidence="8 9" key="1">
    <citation type="journal article" date="2016" name="Nat. Commun.">
        <title>Thousands of microbial genomes shed light on interconnected biogeochemical processes in an aquifer system.</title>
        <authorList>
            <person name="Anantharaman K."/>
            <person name="Brown C.T."/>
            <person name="Hug L.A."/>
            <person name="Sharon I."/>
            <person name="Castelle C.J."/>
            <person name="Probst A.J."/>
            <person name="Thomas B.C."/>
            <person name="Singh A."/>
            <person name="Wilkins M.J."/>
            <person name="Karaoz U."/>
            <person name="Brodie E.L."/>
            <person name="Williams K.H."/>
            <person name="Hubbard S.S."/>
            <person name="Banfield J.F."/>
        </authorList>
    </citation>
    <scope>NUCLEOTIDE SEQUENCE [LARGE SCALE GENOMIC DNA]</scope>
</reference>
<dbReference type="PANTHER" id="PTHR30619">
    <property type="entry name" value="DNA INTERNALIZATION/COMPETENCE PROTEIN COMEC/REC2"/>
    <property type="match status" value="1"/>
</dbReference>